<proteinExistence type="predicted"/>
<dbReference type="PANTHER" id="PTHR11319:SF35">
    <property type="entry name" value="OUTER MEMBRANE PROTEIN PMPC-RELATED"/>
    <property type="match status" value="1"/>
</dbReference>
<accession>A0A8S1KUL1</accession>
<dbReference type="PANTHER" id="PTHR11319">
    <property type="entry name" value="G PROTEIN-COUPLED RECEPTOR-RELATED"/>
    <property type="match status" value="1"/>
</dbReference>
<dbReference type="EMBL" id="CAJJDM010000023">
    <property type="protein sequence ID" value="CAD8057243.1"/>
    <property type="molecule type" value="Genomic_DNA"/>
</dbReference>
<comment type="caution">
    <text evidence="1">The sequence shown here is derived from an EMBL/GenBank/DDBJ whole genome shotgun (WGS) entry which is preliminary data.</text>
</comment>
<gene>
    <name evidence="1" type="ORF">PPRIM_AZ9-3.1.T0250343</name>
</gene>
<evidence type="ECO:0000313" key="1">
    <source>
        <dbReference type="EMBL" id="CAD8057243.1"/>
    </source>
</evidence>
<evidence type="ECO:0000313" key="2">
    <source>
        <dbReference type="Proteomes" id="UP000688137"/>
    </source>
</evidence>
<name>A0A8S1KUL1_PARPR</name>
<keyword evidence="2" id="KW-1185">Reference proteome</keyword>
<organism evidence="1 2">
    <name type="scientific">Paramecium primaurelia</name>
    <dbReference type="NCBI Taxonomy" id="5886"/>
    <lineage>
        <taxon>Eukaryota</taxon>
        <taxon>Sar</taxon>
        <taxon>Alveolata</taxon>
        <taxon>Ciliophora</taxon>
        <taxon>Intramacronucleata</taxon>
        <taxon>Oligohymenophorea</taxon>
        <taxon>Peniculida</taxon>
        <taxon>Parameciidae</taxon>
        <taxon>Paramecium</taxon>
    </lineage>
</organism>
<reference evidence="1" key="1">
    <citation type="submission" date="2021-01" db="EMBL/GenBank/DDBJ databases">
        <authorList>
            <consortium name="Genoscope - CEA"/>
            <person name="William W."/>
        </authorList>
    </citation>
    <scope>NUCLEOTIDE SEQUENCE</scope>
</reference>
<protein>
    <submittedName>
        <fullName evidence="1">Uncharacterized protein</fullName>
    </submittedName>
</protein>
<dbReference type="Proteomes" id="UP000688137">
    <property type="component" value="Unassembled WGS sequence"/>
</dbReference>
<sequence>MILIFLLILYPLKAQYSLTNKALNQSALVKKTIVEQIDIDESDQNFLTFGIWSKYSPLGIATLKNAYGIFDSNCFQLINSVDNETQSLNFIYYDCLDDVTKEIKKFIQIGFSQTEQFIFSKQIEPSQYDDIWFFFQIISYISKKKVELAIYSQLNQILKETIELAMPNRDQKLILTFGGSLKVDNSNIAQIEQGRIFSIYPGQIIVYNNEMKRISIDFDYWSKITQYFERIETCQCDYGKKNINQDSHLIYLDQLTNVSMKINCNTYTITGWLQISNIYQTSEQFTYQFMKISTILDGLQNENLATFQLFYHISPIQNKIIITTYKYDFPSVTQDFSNNPFLIRRELPIYNSITSWQYILINLQENVLEFSIIFYEGQNTQSYETSIDIKQFDNYQLKISYGNIQQSNLNYIDVIVRNLLFNNCMQDLKQYKCHYSCQECDGPNKYDCLNCSEESNRIYIPEYKKCVCPKDSIDEYQQCINFMDQNLQLNVRQRKKAKCKFGYFEIDGECIKCPSIIYNNLVTCLQCYFFVSTWQEYPYCDNIQQLTIISTNETFPDMRNFYFFDGSDLISACDPMEWQNSIQDEYGLYEQFKLHIKSFQSFCNSAELTTYDENSCYPCKQRECKACGVTIDKNFICLQCQQNYFLSNGTCIYQFKNFNYSQCKPPYYASFAKQCSLCTIKNCLYCFEYQVDYEFVINLNQIYIGYQINNPKIGCMLCEKDFNFDFNLGICVKKASKIENCITSYTNVTNEEICLTSSLDNFKISTEITLCNQYILYCSLCFLDRKQQIKCITCESGYILQDGSCYESQEQNPNYLNQYWNLKIESFLISIYNYEQNNDYTNNLTPCGYYCQSCKYQLGEHSCFKCQISSQTYQVNTPNQMCQICSSLCQLCIKRDEIPTLIMAPLLDIANINPIYTAECIIPYMDSNIDYDPYSKIVQYCLQGDCNNELTYEFIEYSCFFDRFPRNLNYQGINTEYLNSIGAVSMTIIIRIEIEDESCILFPSIINQATLKFHVFTLQTIHLKLLTTYPFYLYIFNSLQFEEYDSFTMIDYGIVFPNSEQLDLNISNSYNQVNITLINITMKDSSIKNIQSLFKTSKFGYIDLQNVSIINSQFINSSLFNFKIISLMGDIKINQLYIYNCTFINSILFEFSYILNPIQFINLTIDQCQLQNSSIFYFRANNPLDIKIFILSASIFRSNFIRSYFFYCSQQVDVISSNLILDNNQLLDSIIFGFSSGLQSSNIEISNNVFIESSFMQTIQMTNQQLASCTMINLIIRNNKLQSSNLFKFFSQFQSSDLFLKINDVIIEFNDGFIINNVDQISYIFNINAKIIILNKFLINSNKKIHTLYLFDINDIKLENFNFENSEIEEKISVKTDCLKNLNFQNQILQIVGFNKISISYFKIKQIQSMDESIIKIMSRSQYFQDQVGQIKILNLEFYGNLLQSLNSINYFSLVTIISDKTLDIVIKNLVYQNNIMHVYYENSLKDSAALLYISTLASTIKIQNLQCKQNAMTNSSNSFIYIATKSLIINNLYVKYHNILPINIWNQYYNLIPMNQDQIQSLIMQIFQIKTIGGAAYIQSSNFSCINSTFEEIKAVKSSVFDIVTSSDGIIMIQNLSVYKTRTNFQERIESTGCISINAQNSLLNLTIQNAKFQNILNRMSSSILTINPSILQNKMIFQNMLIIDCVSLKNQIVKIKFISQINKQNQIVFINLIVYQNQESWVNLFQYIGELSDSEILEITGNDNTMIYLENCDLSIENFYIEGMLLSSVFQLNNINTLKFFNCTFQNILNIYTQNLIEITQTSQQKYFIFLNSINFQNGSMYLVNNQLNQEYQQHQTNYFISGCFIMSFSVEFIQKNYFYSNLIKLLQQKQKQTSILYIRSESNLTVLVFDTIMFQNNNYSTSQQGIIHFDEIYFKIFRITKFDCYFNYIKKFGCLNIVGNQNVSHLIHIKNSNFIQNIGTQGAAIKCSDVHLKLNQCKIISNFAFTQGGGIYLLLNTKQLFISNTIIIENQAQEGGGIYFEQDNDITIKRITSTFILFNKAQVYGNNLVENPNYLQLYINQKAMPAVDLKINNISTSILKITPYKVIEQGISKLTDILMIPSTQVIDTYQLFVLQKAAYLPYIKSLNIFFKNSKGELLYNIYNSTCEVSDFIVTNDNQEKQGDITKSVLLYQTMYNNFELNTLSFRLDPYQQNYNHLSIQIFCKTQKSQQGLKYIINTKSFKCQLGEFYIENGCQICKSSQGFYSVTYDAIKCSVFDKTKFQNITSNMIDLKQGYWRPDYLSDFTEECYKNTEFCLGGWRVGDDTCKMGHVGALCEMCDVYNIRGEGQFFKNQQNQLCVSCSSEERHYYLQHYH</sequence>
<dbReference type="OMA" id="AIKCSVF"/>